<dbReference type="Proteomes" id="UP000191812">
    <property type="component" value="Unassembled WGS sequence"/>
</dbReference>
<evidence type="ECO:0000259" key="2">
    <source>
        <dbReference type="Pfam" id="PF05430"/>
    </source>
</evidence>
<dbReference type="SUPFAM" id="SSF53335">
    <property type="entry name" value="S-adenosyl-L-methionine-dependent methyltransferases"/>
    <property type="match status" value="1"/>
</dbReference>
<dbReference type="Pfam" id="PF05430">
    <property type="entry name" value="Methyltransf_30"/>
    <property type="match status" value="1"/>
</dbReference>
<dbReference type="InterPro" id="IPR029063">
    <property type="entry name" value="SAM-dependent_MTases_sf"/>
</dbReference>
<dbReference type="InterPro" id="IPR008471">
    <property type="entry name" value="MnmC-like_methylTransf"/>
</dbReference>
<dbReference type="EMBL" id="FBWH01000022">
    <property type="protein sequence ID" value="CUX28862.1"/>
    <property type="molecule type" value="Genomic_DNA"/>
</dbReference>
<dbReference type="Gene3D" id="3.40.50.150">
    <property type="entry name" value="Vaccinia Virus protein VP39"/>
    <property type="match status" value="1"/>
</dbReference>
<gene>
    <name evidence="3" type="ORF">AGR13a_Cc290015</name>
</gene>
<evidence type="ECO:0000256" key="1">
    <source>
        <dbReference type="SAM" id="MobiDB-lite"/>
    </source>
</evidence>
<evidence type="ECO:0000313" key="3">
    <source>
        <dbReference type="EMBL" id="CUX28862.1"/>
    </source>
</evidence>
<accession>A0ABP2BJ37</accession>
<dbReference type="RefSeq" id="WP_080835633.1">
    <property type="nucleotide sequence ID" value="NZ_LT009756.1"/>
</dbReference>
<proteinExistence type="predicted"/>
<feature type="region of interest" description="Disordered" evidence="1">
    <location>
        <begin position="1"/>
        <end position="21"/>
    </location>
</feature>
<feature type="domain" description="MnmC-like methyltransferase" evidence="2">
    <location>
        <begin position="132"/>
        <end position="252"/>
    </location>
</feature>
<dbReference type="InterPro" id="IPR047785">
    <property type="entry name" value="tRNA_MNMC2"/>
</dbReference>
<dbReference type="PANTHER" id="PTHR39963">
    <property type="entry name" value="SLL0983 PROTEIN"/>
    <property type="match status" value="1"/>
</dbReference>
<evidence type="ECO:0000313" key="4">
    <source>
        <dbReference type="Proteomes" id="UP000191812"/>
    </source>
</evidence>
<comment type="caution">
    <text evidence="3">The sequence shown here is derived from an EMBL/GenBank/DDBJ whole genome shotgun (WGS) entry which is preliminary data.</text>
</comment>
<protein>
    <recommendedName>
        <fullName evidence="2">MnmC-like methyltransferase domain-containing protein</fullName>
    </recommendedName>
</protein>
<organism evidence="3 4">
    <name type="scientific">Agrobacterium genomosp. 13 str. CFBP 6927</name>
    <dbReference type="NCBI Taxonomy" id="1183428"/>
    <lineage>
        <taxon>Bacteria</taxon>
        <taxon>Pseudomonadati</taxon>
        <taxon>Pseudomonadota</taxon>
        <taxon>Alphaproteobacteria</taxon>
        <taxon>Hyphomicrobiales</taxon>
        <taxon>Rhizobiaceae</taxon>
        <taxon>Rhizobium/Agrobacterium group</taxon>
        <taxon>Agrobacterium</taxon>
        <taxon>Agrobacterium tumefaciens complex</taxon>
    </lineage>
</organism>
<name>A0ABP2BJ37_9HYPH</name>
<dbReference type="PANTHER" id="PTHR39963:SF1">
    <property type="entry name" value="MNMC-LIKE METHYLTRANSFERASE DOMAIN-CONTAINING PROTEIN"/>
    <property type="match status" value="1"/>
</dbReference>
<sequence length="255" mass="28536">MKHSNETIAETGPATGSATGKNQTALDWREGDMPYSLAFDDHFYCQTDGRLECGHVFLSGNGLPQRWLEREGVFRIGELGFGTGLNLCETWRQWKQARKEAHNGRSTLHFMSFELYPMKADEIDRALSRWPEVDAERRALVARWPEEPKGEVEIELDADTRLTVVCGEALAGIASRTESFDAWFLDGFAPARNPDMWSLEIMQTLFGKTAPGGTFATYAAAGFVRRNLIAAGFDLERRKGFAGKREMLCGTKRSG</sequence>
<dbReference type="NCBIfam" id="NF033855">
    <property type="entry name" value="tRNA_MNMC2"/>
    <property type="match status" value="1"/>
</dbReference>
<reference evidence="3 4" key="1">
    <citation type="submission" date="2016-01" db="EMBL/GenBank/DDBJ databases">
        <authorList>
            <person name="Regsiter A."/>
            <person name="william w."/>
        </authorList>
    </citation>
    <scope>NUCLEOTIDE SEQUENCE [LARGE SCALE GENOMIC DNA]</scope>
    <source>
        <strain evidence="3 4">CFBP 6927</strain>
    </source>
</reference>
<keyword evidence="4" id="KW-1185">Reference proteome</keyword>